<sequence length="153" mass="17502">MQVHYLSWRTQNEFIASCADYVRKVIVDELKRSKYYSIMVDSTPDSSHVEQTSFVFRYIIFKEDAKEYEIYERFLEFSDCNEKTGEDIPNLIKEVLKKYDVSLDDCRGQGFDNGSNVSGKYKGHILKSNPLAVYSLCGCHSLSLCGVCAAESC</sequence>
<evidence type="ECO:0000313" key="3">
    <source>
        <dbReference type="Proteomes" id="UP001153709"/>
    </source>
</evidence>
<dbReference type="OrthoDB" id="6770194at2759"/>
<reference evidence="2" key="1">
    <citation type="submission" date="2022-01" db="EMBL/GenBank/DDBJ databases">
        <authorList>
            <person name="King R."/>
        </authorList>
    </citation>
    <scope>NUCLEOTIDE SEQUENCE</scope>
</reference>
<evidence type="ECO:0000313" key="2">
    <source>
        <dbReference type="EMBL" id="CAG9835440.1"/>
    </source>
</evidence>
<accession>A0A9N9XDW8</accession>
<dbReference type="PANTHER" id="PTHR45749:SF33">
    <property type="entry name" value="ZINC FINGER MYM-TYPE PROTEIN 1"/>
    <property type="match status" value="1"/>
</dbReference>
<proteinExistence type="predicted"/>
<protein>
    <recommendedName>
        <fullName evidence="1">DUF4371 domain-containing protein</fullName>
    </recommendedName>
</protein>
<evidence type="ECO:0000259" key="1">
    <source>
        <dbReference type="Pfam" id="PF14291"/>
    </source>
</evidence>
<dbReference type="SUPFAM" id="SSF53098">
    <property type="entry name" value="Ribonuclease H-like"/>
    <property type="match status" value="1"/>
</dbReference>
<name>A0A9N9XDW8_DIABA</name>
<dbReference type="Proteomes" id="UP001153709">
    <property type="component" value="Chromosome 5"/>
</dbReference>
<dbReference type="EMBL" id="OU898280">
    <property type="protein sequence ID" value="CAG9835440.1"/>
    <property type="molecule type" value="Genomic_DNA"/>
</dbReference>
<feature type="domain" description="DUF4371" evidence="1">
    <location>
        <begin position="10"/>
        <end position="123"/>
    </location>
</feature>
<gene>
    <name evidence="2" type="ORF">DIABBA_LOCUS8633</name>
</gene>
<keyword evidence="3" id="KW-1185">Reference proteome</keyword>
<dbReference type="AlphaFoldDB" id="A0A9N9XDW8"/>
<organism evidence="2 3">
    <name type="scientific">Diabrotica balteata</name>
    <name type="common">Banded cucumber beetle</name>
    <dbReference type="NCBI Taxonomy" id="107213"/>
    <lineage>
        <taxon>Eukaryota</taxon>
        <taxon>Metazoa</taxon>
        <taxon>Ecdysozoa</taxon>
        <taxon>Arthropoda</taxon>
        <taxon>Hexapoda</taxon>
        <taxon>Insecta</taxon>
        <taxon>Pterygota</taxon>
        <taxon>Neoptera</taxon>
        <taxon>Endopterygota</taxon>
        <taxon>Coleoptera</taxon>
        <taxon>Polyphaga</taxon>
        <taxon>Cucujiformia</taxon>
        <taxon>Chrysomeloidea</taxon>
        <taxon>Chrysomelidae</taxon>
        <taxon>Galerucinae</taxon>
        <taxon>Diabroticina</taxon>
        <taxon>Diabroticites</taxon>
        <taxon>Diabrotica</taxon>
    </lineage>
</organism>
<dbReference type="InterPro" id="IPR025398">
    <property type="entry name" value="DUF4371"/>
</dbReference>
<dbReference type="PANTHER" id="PTHR45749">
    <property type="match status" value="1"/>
</dbReference>
<dbReference type="InterPro" id="IPR012337">
    <property type="entry name" value="RNaseH-like_sf"/>
</dbReference>
<dbReference type="Pfam" id="PF14291">
    <property type="entry name" value="DUF4371"/>
    <property type="match status" value="1"/>
</dbReference>